<evidence type="ECO:0000256" key="3">
    <source>
        <dbReference type="ARBA" id="ARBA00012438"/>
    </source>
</evidence>
<dbReference type="FunFam" id="1.10.287.130:FF:000001">
    <property type="entry name" value="Two-component sensor histidine kinase"/>
    <property type="match status" value="1"/>
</dbReference>
<evidence type="ECO:0000256" key="12">
    <source>
        <dbReference type="ARBA" id="ARBA00023012"/>
    </source>
</evidence>
<evidence type="ECO:0000256" key="1">
    <source>
        <dbReference type="ARBA" id="ARBA00000085"/>
    </source>
</evidence>
<proteinExistence type="predicted"/>
<evidence type="ECO:0000256" key="10">
    <source>
        <dbReference type="ARBA" id="ARBA00022840"/>
    </source>
</evidence>
<feature type="domain" description="Histidine kinase" evidence="15">
    <location>
        <begin position="148"/>
        <end position="363"/>
    </location>
</feature>
<reference evidence="17 18" key="1">
    <citation type="submission" date="2019-01" db="EMBL/GenBank/DDBJ databases">
        <title>Genome sequencing of strain FW100M-2.</title>
        <authorList>
            <person name="Heo J."/>
            <person name="Kim S.-J."/>
            <person name="Kim J.-S."/>
            <person name="Hong S.-B."/>
            <person name="Kwon S.-W."/>
        </authorList>
    </citation>
    <scope>NUCLEOTIDE SEQUENCE [LARGE SCALE GENOMIC DNA]</scope>
    <source>
        <strain evidence="17 18">FW100M-2</strain>
    </source>
</reference>
<name>A0A4P6F7U2_9BACL</name>
<dbReference type="FunFam" id="3.30.565.10:FF:000013">
    <property type="entry name" value="Two-component sensor histidine kinase"/>
    <property type="match status" value="1"/>
</dbReference>
<dbReference type="PRINTS" id="PR00344">
    <property type="entry name" value="BCTRLSENSOR"/>
</dbReference>
<evidence type="ECO:0000256" key="8">
    <source>
        <dbReference type="ARBA" id="ARBA00022741"/>
    </source>
</evidence>
<dbReference type="Proteomes" id="UP000293568">
    <property type="component" value="Chromosome"/>
</dbReference>
<dbReference type="SUPFAM" id="SSF47384">
    <property type="entry name" value="Homodimeric domain of signal transducing histidine kinase"/>
    <property type="match status" value="1"/>
</dbReference>
<dbReference type="PANTHER" id="PTHR45528:SF1">
    <property type="entry name" value="SENSOR HISTIDINE KINASE CPXA"/>
    <property type="match status" value="1"/>
</dbReference>
<dbReference type="PROSITE" id="PS50109">
    <property type="entry name" value="HIS_KIN"/>
    <property type="match status" value="1"/>
</dbReference>
<dbReference type="InterPro" id="IPR036890">
    <property type="entry name" value="HATPase_C_sf"/>
</dbReference>
<evidence type="ECO:0000256" key="4">
    <source>
        <dbReference type="ARBA" id="ARBA00022475"/>
    </source>
</evidence>
<dbReference type="InterPro" id="IPR003660">
    <property type="entry name" value="HAMP_dom"/>
</dbReference>
<dbReference type="RefSeq" id="WP_129440146.1">
    <property type="nucleotide sequence ID" value="NZ_CP035492.1"/>
</dbReference>
<dbReference type="InterPro" id="IPR003661">
    <property type="entry name" value="HisK_dim/P_dom"/>
</dbReference>
<dbReference type="PANTHER" id="PTHR45528">
    <property type="entry name" value="SENSOR HISTIDINE KINASE CPXA"/>
    <property type="match status" value="1"/>
</dbReference>
<evidence type="ECO:0000256" key="13">
    <source>
        <dbReference type="ARBA" id="ARBA00023136"/>
    </source>
</evidence>
<keyword evidence="8" id="KW-0547">Nucleotide-binding</keyword>
<keyword evidence="4" id="KW-1003">Cell membrane</keyword>
<evidence type="ECO:0000256" key="6">
    <source>
        <dbReference type="ARBA" id="ARBA00022679"/>
    </source>
</evidence>
<dbReference type="GO" id="GO:0005886">
    <property type="term" value="C:plasma membrane"/>
    <property type="evidence" value="ECO:0007669"/>
    <property type="project" value="UniProtKB-SubCell"/>
</dbReference>
<dbReference type="CDD" id="cd00075">
    <property type="entry name" value="HATPase"/>
    <property type="match status" value="1"/>
</dbReference>
<dbReference type="GO" id="GO:0000155">
    <property type="term" value="F:phosphorelay sensor kinase activity"/>
    <property type="evidence" value="ECO:0007669"/>
    <property type="project" value="InterPro"/>
</dbReference>
<keyword evidence="18" id="KW-1185">Reference proteome</keyword>
<dbReference type="SMART" id="SM00388">
    <property type="entry name" value="HisKA"/>
    <property type="match status" value="1"/>
</dbReference>
<evidence type="ECO:0000256" key="9">
    <source>
        <dbReference type="ARBA" id="ARBA00022777"/>
    </source>
</evidence>
<dbReference type="OrthoDB" id="9792991at2"/>
<evidence type="ECO:0000256" key="14">
    <source>
        <dbReference type="SAM" id="Phobius"/>
    </source>
</evidence>
<protein>
    <recommendedName>
        <fullName evidence="3">histidine kinase</fullName>
        <ecNumber evidence="3">2.7.13.3</ecNumber>
    </recommendedName>
</protein>
<evidence type="ECO:0000313" key="18">
    <source>
        <dbReference type="Proteomes" id="UP000293568"/>
    </source>
</evidence>
<dbReference type="InterPro" id="IPR003594">
    <property type="entry name" value="HATPase_dom"/>
</dbReference>
<dbReference type="Pfam" id="PF02518">
    <property type="entry name" value="HATPase_c"/>
    <property type="match status" value="1"/>
</dbReference>
<organism evidence="17 18">
    <name type="scientific">Paenibacillus protaetiae</name>
    <dbReference type="NCBI Taxonomy" id="2509456"/>
    <lineage>
        <taxon>Bacteria</taxon>
        <taxon>Bacillati</taxon>
        <taxon>Bacillota</taxon>
        <taxon>Bacilli</taxon>
        <taxon>Bacillales</taxon>
        <taxon>Paenibacillaceae</taxon>
        <taxon>Paenibacillus</taxon>
    </lineage>
</organism>
<dbReference type="SMART" id="SM00387">
    <property type="entry name" value="HATPase_c"/>
    <property type="match status" value="1"/>
</dbReference>
<dbReference type="InterPro" id="IPR050398">
    <property type="entry name" value="HssS/ArlS-like"/>
</dbReference>
<dbReference type="SUPFAM" id="SSF55874">
    <property type="entry name" value="ATPase domain of HSP90 chaperone/DNA topoisomerase II/histidine kinase"/>
    <property type="match status" value="1"/>
</dbReference>
<keyword evidence="10" id="KW-0067">ATP-binding</keyword>
<evidence type="ECO:0000313" key="17">
    <source>
        <dbReference type="EMBL" id="QAY66498.1"/>
    </source>
</evidence>
<evidence type="ECO:0000256" key="7">
    <source>
        <dbReference type="ARBA" id="ARBA00022692"/>
    </source>
</evidence>
<keyword evidence="9 17" id="KW-0418">Kinase</keyword>
<dbReference type="EMBL" id="CP035492">
    <property type="protein sequence ID" value="QAY66498.1"/>
    <property type="molecule type" value="Genomic_DNA"/>
</dbReference>
<dbReference type="CDD" id="cd00082">
    <property type="entry name" value="HisKA"/>
    <property type="match status" value="1"/>
</dbReference>
<dbReference type="Pfam" id="PF00512">
    <property type="entry name" value="HisKA"/>
    <property type="match status" value="1"/>
</dbReference>
<evidence type="ECO:0000259" key="15">
    <source>
        <dbReference type="PROSITE" id="PS50109"/>
    </source>
</evidence>
<dbReference type="InterPro" id="IPR036097">
    <property type="entry name" value="HisK_dim/P_sf"/>
</dbReference>
<evidence type="ECO:0000259" key="16">
    <source>
        <dbReference type="PROSITE" id="PS50885"/>
    </source>
</evidence>
<keyword evidence="11 14" id="KW-1133">Transmembrane helix</keyword>
<dbReference type="Gene3D" id="1.10.287.130">
    <property type="match status" value="1"/>
</dbReference>
<sequence>MANRFQSFRTKMLLLFGYSMLGAGFLTYLIYKALQRYYYNNVYADTPLAAIRLWMNRIGDVYFFLLLFIPLSVLFFYFLTKPYKTYFQEISTGIHRLSTGAFETKVTIASNDDFQQIAEDINRAGARLKEAIEKGEFAESSKNQLVMNLAHDLRTPLTSVIGYLDIVLKDDQLQQEQAKHYTTIAYAKSKRLEKLIDELFEVTKLSYGLQPVTRGPLDLSALLAQLNEELYPLFETSALEARLHVPPVLPITGDGEMLARVFENLLVNAARYGSDGQYIDIYAGLDGTSAVVKVVNYGSYIDPGHLPYLFDMFYTGDKARTQQNGSTGLGLFIAKNIVEQHGGTITAASSSIQTEFEVRLPQI</sequence>
<feature type="transmembrane region" description="Helical" evidence="14">
    <location>
        <begin position="12"/>
        <end position="31"/>
    </location>
</feature>
<keyword evidence="6" id="KW-0808">Transferase</keyword>
<comment type="subcellular location">
    <subcellularLocation>
        <location evidence="2">Cell membrane</location>
        <topology evidence="2">Multi-pass membrane protein</topology>
    </subcellularLocation>
</comment>
<feature type="transmembrane region" description="Helical" evidence="14">
    <location>
        <begin position="61"/>
        <end position="79"/>
    </location>
</feature>
<gene>
    <name evidence="17" type="ORF">ET464_08815</name>
</gene>
<evidence type="ECO:0000256" key="5">
    <source>
        <dbReference type="ARBA" id="ARBA00022553"/>
    </source>
</evidence>
<feature type="domain" description="HAMP" evidence="16">
    <location>
        <begin position="88"/>
        <end position="133"/>
    </location>
</feature>
<keyword evidence="7 14" id="KW-0812">Transmembrane</keyword>
<dbReference type="AlphaFoldDB" id="A0A4P6F7U2"/>
<dbReference type="Gene3D" id="6.10.340.10">
    <property type="match status" value="1"/>
</dbReference>
<evidence type="ECO:0000256" key="11">
    <source>
        <dbReference type="ARBA" id="ARBA00022989"/>
    </source>
</evidence>
<dbReference type="GO" id="GO:0005524">
    <property type="term" value="F:ATP binding"/>
    <property type="evidence" value="ECO:0007669"/>
    <property type="project" value="UniProtKB-KW"/>
</dbReference>
<keyword evidence="13 14" id="KW-0472">Membrane</keyword>
<dbReference type="EC" id="2.7.13.3" evidence="3"/>
<dbReference type="InterPro" id="IPR005467">
    <property type="entry name" value="His_kinase_dom"/>
</dbReference>
<keyword evidence="5" id="KW-0597">Phosphoprotein</keyword>
<dbReference type="PROSITE" id="PS50885">
    <property type="entry name" value="HAMP"/>
    <property type="match status" value="1"/>
</dbReference>
<accession>A0A4P6F7U2</accession>
<dbReference type="Gene3D" id="3.30.565.10">
    <property type="entry name" value="Histidine kinase-like ATPase, C-terminal domain"/>
    <property type="match status" value="1"/>
</dbReference>
<dbReference type="KEGG" id="pprt:ET464_08815"/>
<keyword evidence="12" id="KW-0902">Two-component regulatory system</keyword>
<evidence type="ECO:0000256" key="2">
    <source>
        <dbReference type="ARBA" id="ARBA00004651"/>
    </source>
</evidence>
<comment type="catalytic activity">
    <reaction evidence="1">
        <text>ATP + protein L-histidine = ADP + protein N-phospho-L-histidine.</text>
        <dbReference type="EC" id="2.7.13.3"/>
    </reaction>
</comment>
<dbReference type="InterPro" id="IPR004358">
    <property type="entry name" value="Sig_transdc_His_kin-like_C"/>
</dbReference>